<dbReference type="AlphaFoldDB" id="A0A0F9I5P0"/>
<dbReference type="EMBL" id="LAZR01022193">
    <property type="protein sequence ID" value="KKL82722.1"/>
    <property type="molecule type" value="Genomic_DNA"/>
</dbReference>
<organism evidence="1">
    <name type="scientific">marine sediment metagenome</name>
    <dbReference type="NCBI Taxonomy" id="412755"/>
    <lineage>
        <taxon>unclassified sequences</taxon>
        <taxon>metagenomes</taxon>
        <taxon>ecological metagenomes</taxon>
    </lineage>
</organism>
<evidence type="ECO:0000313" key="1">
    <source>
        <dbReference type="EMBL" id="KKL82722.1"/>
    </source>
</evidence>
<comment type="caution">
    <text evidence="1">The sequence shown here is derived from an EMBL/GenBank/DDBJ whole genome shotgun (WGS) entry which is preliminary data.</text>
</comment>
<accession>A0A0F9I5P0</accession>
<reference evidence="1" key="1">
    <citation type="journal article" date="2015" name="Nature">
        <title>Complex archaea that bridge the gap between prokaryotes and eukaryotes.</title>
        <authorList>
            <person name="Spang A."/>
            <person name="Saw J.H."/>
            <person name="Jorgensen S.L."/>
            <person name="Zaremba-Niedzwiedzka K."/>
            <person name="Martijn J."/>
            <person name="Lind A.E."/>
            <person name="van Eijk R."/>
            <person name="Schleper C."/>
            <person name="Guy L."/>
            <person name="Ettema T.J."/>
        </authorList>
    </citation>
    <scope>NUCLEOTIDE SEQUENCE</scope>
</reference>
<sequence length="58" mass="6685">MKQISSDIVFLNDPFLLIKGKMYELKVEGNYLVVEQVEVVTSSGNRIEMEETSRSNKF</sequence>
<protein>
    <submittedName>
        <fullName evidence="1">Uncharacterized protein</fullName>
    </submittedName>
</protein>
<gene>
    <name evidence="1" type="ORF">LCGC14_1981950</name>
</gene>
<name>A0A0F9I5P0_9ZZZZ</name>
<proteinExistence type="predicted"/>